<reference evidence="1 2" key="1">
    <citation type="journal article" date="2013" name="BMC Genomics">
        <title>Reconstruction of the lipid metabolism for the microalga Monoraphidium neglectum from its genome sequence reveals characteristics suitable for biofuel production.</title>
        <authorList>
            <person name="Bogen C."/>
            <person name="Al-Dilaimi A."/>
            <person name="Albersmeier A."/>
            <person name="Wichmann J."/>
            <person name="Grundmann M."/>
            <person name="Rupp O."/>
            <person name="Lauersen K.J."/>
            <person name="Blifernez-Klassen O."/>
            <person name="Kalinowski J."/>
            <person name="Goesmann A."/>
            <person name="Mussgnug J.H."/>
            <person name="Kruse O."/>
        </authorList>
    </citation>
    <scope>NUCLEOTIDE SEQUENCE [LARGE SCALE GENOMIC DNA]</scope>
    <source>
        <strain evidence="1 2">SAG 48.87</strain>
    </source>
</reference>
<dbReference type="KEGG" id="mng:MNEG_7875"/>
<accession>A0A0D2M9V8</accession>
<dbReference type="AlphaFoldDB" id="A0A0D2M9V8"/>
<name>A0A0D2M9V8_9CHLO</name>
<protein>
    <submittedName>
        <fullName evidence="1">Uncharacterized protein</fullName>
    </submittedName>
</protein>
<proteinExistence type="predicted"/>
<evidence type="ECO:0000313" key="1">
    <source>
        <dbReference type="EMBL" id="KIZ00085.1"/>
    </source>
</evidence>
<organism evidence="1 2">
    <name type="scientific">Monoraphidium neglectum</name>
    <dbReference type="NCBI Taxonomy" id="145388"/>
    <lineage>
        <taxon>Eukaryota</taxon>
        <taxon>Viridiplantae</taxon>
        <taxon>Chlorophyta</taxon>
        <taxon>core chlorophytes</taxon>
        <taxon>Chlorophyceae</taxon>
        <taxon>CS clade</taxon>
        <taxon>Sphaeropleales</taxon>
        <taxon>Selenastraceae</taxon>
        <taxon>Monoraphidium</taxon>
    </lineage>
</organism>
<gene>
    <name evidence="1" type="ORF">MNEG_7875</name>
</gene>
<evidence type="ECO:0000313" key="2">
    <source>
        <dbReference type="Proteomes" id="UP000054498"/>
    </source>
</evidence>
<dbReference type="EMBL" id="KK101656">
    <property type="protein sequence ID" value="KIZ00085.1"/>
    <property type="molecule type" value="Genomic_DNA"/>
</dbReference>
<keyword evidence="2" id="KW-1185">Reference proteome</keyword>
<dbReference type="Proteomes" id="UP000054498">
    <property type="component" value="Unassembled WGS sequence"/>
</dbReference>
<sequence length="236" mass="23204">MTGFVRSALQGFEASSSESTVQAAVASLTGSGIDSVLSLLRCRKEQLSAAHGVPPGVTDALAAAALSSAPRTALAGWGEPVARARGTVVHTIPGAGAATLLAPEAERPPVAQALRGQPTEPANAVAIAPSPALMLTAAAASAAADALAPPAAVRLGAAAPTLAEPGLKAVVTQTMQALGQPGLAAFVTAQLAWRGQITTVAALRGRPAPDIAAATSIGQLIVERLQATARDLVAGG</sequence>
<dbReference type="RefSeq" id="XP_013899104.1">
    <property type="nucleotide sequence ID" value="XM_014043650.1"/>
</dbReference>
<dbReference type="GeneID" id="25740751"/>